<protein>
    <submittedName>
        <fullName evidence="1">CatB-related O-acetyltransferase</fullName>
    </submittedName>
</protein>
<comment type="caution">
    <text evidence="1">The sequence shown here is derived from an EMBL/GenBank/DDBJ whole genome shotgun (WGS) entry which is preliminary data.</text>
</comment>
<name>A0A846XIV3_9NOCA</name>
<dbReference type="SUPFAM" id="SSF51161">
    <property type="entry name" value="Trimeric LpxA-like enzymes"/>
    <property type="match status" value="1"/>
</dbReference>
<evidence type="ECO:0000313" key="2">
    <source>
        <dbReference type="Proteomes" id="UP000565715"/>
    </source>
</evidence>
<proteinExistence type="predicted"/>
<dbReference type="AlphaFoldDB" id="A0A846XIV3"/>
<dbReference type="InterPro" id="IPR011004">
    <property type="entry name" value="Trimer_LpxA-like_sf"/>
</dbReference>
<gene>
    <name evidence="1" type="ORF">HGA13_20585</name>
</gene>
<dbReference type="Pfam" id="PF00132">
    <property type="entry name" value="Hexapep"/>
    <property type="match status" value="1"/>
</dbReference>
<dbReference type="Gene3D" id="2.160.10.10">
    <property type="entry name" value="Hexapeptide repeat proteins"/>
    <property type="match status" value="1"/>
</dbReference>
<dbReference type="Proteomes" id="UP000565715">
    <property type="component" value="Unassembled WGS sequence"/>
</dbReference>
<dbReference type="RefSeq" id="WP_068042293.1">
    <property type="nucleotide sequence ID" value="NZ_JAAXOO010000005.1"/>
</dbReference>
<evidence type="ECO:0000313" key="1">
    <source>
        <dbReference type="EMBL" id="NKY35447.1"/>
    </source>
</evidence>
<reference evidence="1 2" key="1">
    <citation type="submission" date="2020-04" db="EMBL/GenBank/DDBJ databases">
        <title>MicrobeNet Type strains.</title>
        <authorList>
            <person name="Nicholson A.C."/>
        </authorList>
    </citation>
    <scope>NUCLEOTIDE SEQUENCE [LARGE SCALE GENOMIC DNA]</scope>
    <source>
        <strain evidence="1 2">DSM 45078</strain>
    </source>
</reference>
<keyword evidence="2" id="KW-1185">Reference proteome</keyword>
<keyword evidence="1" id="KW-0808">Transferase</keyword>
<organism evidence="1 2">
    <name type="scientific">Nocardia speluncae</name>
    <dbReference type="NCBI Taxonomy" id="419477"/>
    <lineage>
        <taxon>Bacteria</taxon>
        <taxon>Bacillati</taxon>
        <taxon>Actinomycetota</taxon>
        <taxon>Actinomycetes</taxon>
        <taxon>Mycobacteriales</taxon>
        <taxon>Nocardiaceae</taxon>
        <taxon>Nocardia</taxon>
    </lineage>
</organism>
<sequence>MPGQPRVVLLKPLVASPLIEVGEFSYYDDPDDPTAFETRNVLYHYGPEKLIIGKFCALGTGVRFIMNGANHRMDGPSTFPFPTMGGSWSQHFDLITDLPGRGDTVVGNDVWFGNGTTVMPGARIGHGAIVSTGSVVTGDVPDYGIVGGNPARLIRKRFSDSDIARLLTVAWWDWPLDHLTEHIRIIMSGDIAGLEAAAPPG</sequence>
<dbReference type="EMBL" id="JAAXOO010000005">
    <property type="protein sequence ID" value="NKY35447.1"/>
    <property type="molecule type" value="Genomic_DNA"/>
</dbReference>
<dbReference type="InterPro" id="IPR001451">
    <property type="entry name" value="Hexapep"/>
</dbReference>
<dbReference type="InterPro" id="IPR050179">
    <property type="entry name" value="Trans_hexapeptide_repeat"/>
</dbReference>
<accession>A0A846XIV3</accession>
<dbReference type="CDD" id="cd03349">
    <property type="entry name" value="LbH_XAT"/>
    <property type="match status" value="1"/>
</dbReference>
<dbReference type="PANTHER" id="PTHR43300">
    <property type="entry name" value="ACETYLTRANSFERASE"/>
    <property type="match status" value="1"/>
</dbReference>
<dbReference type="GO" id="GO:0016740">
    <property type="term" value="F:transferase activity"/>
    <property type="evidence" value="ECO:0007669"/>
    <property type="project" value="UniProtKB-KW"/>
</dbReference>
<dbReference type="PANTHER" id="PTHR43300:SF11">
    <property type="entry name" value="ACETYLTRANSFERASE RV3034C-RELATED"/>
    <property type="match status" value="1"/>
</dbReference>